<name>A0A5E7DZI3_PSEFL</name>
<sequence>MPISDLHPSLLFKLNENLLALDAARYRYI</sequence>
<evidence type="ECO:0000313" key="2">
    <source>
        <dbReference type="Proteomes" id="UP000409037"/>
    </source>
</evidence>
<dbReference type="Proteomes" id="UP000409037">
    <property type="component" value="Unassembled WGS sequence"/>
</dbReference>
<dbReference type="AlphaFoldDB" id="A0A5E7DZI3"/>
<proteinExistence type="predicted"/>
<accession>A0A5E7DZI3</accession>
<evidence type="ECO:0000313" key="1">
    <source>
        <dbReference type="EMBL" id="VVO15674.1"/>
    </source>
</evidence>
<organism evidence="1 2">
    <name type="scientific">Pseudomonas fluorescens</name>
    <dbReference type="NCBI Taxonomy" id="294"/>
    <lineage>
        <taxon>Bacteria</taxon>
        <taxon>Pseudomonadati</taxon>
        <taxon>Pseudomonadota</taxon>
        <taxon>Gammaproteobacteria</taxon>
        <taxon>Pseudomonadales</taxon>
        <taxon>Pseudomonadaceae</taxon>
        <taxon>Pseudomonas</taxon>
    </lineage>
</organism>
<dbReference type="EMBL" id="CABVHU010000009">
    <property type="protein sequence ID" value="VVO15674.1"/>
    <property type="molecule type" value="Genomic_DNA"/>
</dbReference>
<gene>
    <name evidence="1" type="ORF">PS833_03795</name>
</gene>
<reference evidence="1 2" key="1">
    <citation type="submission" date="2019-09" db="EMBL/GenBank/DDBJ databases">
        <authorList>
            <person name="Chandra G."/>
            <person name="Truman W A."/>
        </authorList>
    </citation>
    <scope>NUCLEOTIDE SEQUENCE [LARGE SCALE GENOMIC DNA]</scope>
    <source>
        <strain evidence="1">PS833</strain>
    </source>
</reference>
<protein>
    <submittedName>
        <fullName evidence="1">Uncharacterized protein</fullName>
    </submittedName>
</protein>